<dbReference type="Pfam" id="PF17389">
    <property type="entry name" value="Bac_rhamnosid6H"/>
    <property type="match status" value="1"/>
</dbReference>
<evidence type="ECO:0000256" key="1">
    <source>
        <dbReference type="ARBA" id="ARBA00001445"/>
    </source>
</evidence>
<dbReference type="Gene3D" id="2.60.420.10">
    <property type="entry name" value="Maltose phosphorylase, domain 3"/>
    <property type="match status" value="1"/>
</dbReference>
<dbReference type="PIRSF" id="PIRSF010631">
    <property type="entry name" value="A-rhamnsds"/>
    <property type="match status" value="1"/>
</dbReference>
<dbReference type="EC" id="3.2.1.40" evidence="2"/>
<dbReference type="PANTHER" id="PTHR33307:SF6">
    <property type="entry name" value="ALPHA-RHAMNOSIDASE (EUROFUNG)-RELATED"/>
    <property type="match status" value="1"/>
</dbReference>
<dbReference type="Pfam" id="PF17390">
    <property type="entry name" value="Bac_rhamnosid_C"/>
    <property type="match status" value="1"/>
</dbReference>
<comment type="catalytic activity">
    <reaction evidence="1">
        <text>Hydrolysis of terminal non-reducing alpha-L-rhamnose residues in alpha-L-rhamnosides.</text>
        <dbReference type="EC" id="3.2.1.40"/>
    </reaction>
</comment>
<dbReference type="AlphaFoldDB" id="A0A9P8VEG7"/>
<feature type="domain" description="Bacterial alpha-L-rhamnosidase N-terminal" evidence="5">
    <location>
        <begin position="145"/>
        <end position="309"/>
    </location>
</feature>
<dbReference type="InterPro" id="IPR013783">
    <property type="entry name" value="Ig-like_fold"/>
</dbReference>
<name>A0A9P8VEG7_9PEZI</name>
<sequence>MAVQIAELTAEHHHDGFGIFNSSPRLSWRFAATTVKEWRQTSYEVVIVRGVENREERYRVLSADSVLVPWPSIPLSSRERVSVRVRVTGTEGPPTPWASLTIETALLNRSDWQAVLISNPAQPEDAPKKPFRVRKTFSLSRGPRQRARLYATAYGIYQTEINGVVVGDQLLTPGWQSYHHRLHYQVYDVSHLLQNGENVIGAYIGEGWYAGRLGRPGTSNIWGSRPGFLCQLEVDGQIVCTTDTSWEHLDGPVVHSEIYNGETFDSRLDDLSWSQYEGLFAQPALGAVEQLPFPSAELSTSEAAPVRRVMELKPQTLITTLTGKKVLDFGQNLVGWLRIETDLPGHGELVIRHAEVMEHGELGTRPLRTAKATARIQLGGSSVRGYEPRFTFYGFRYAEISGIDQVNLSDFTAIVISSDLRRTGTFNCSHDMINQLHENTVWSMRGNFVSVPTDCPQRDERLGWTGDLQVFAPTANYLFDTTAFLAGWLRDLEADQRDIGGVVPNIIPAIPIPPRFPERRPMAIWADAAVLTPWDVYTASGDLQVLETQWESMRLWLDEGVPRDSNGFYTMDTPQYGDWLDPRAPPMLPGHSPTDPYLIANAYLIHVTSLTGNIGRLLGKGEADLYTQEAERLWGLYRQEYISATGRLASDTQAAYAVALHCGLFEGEHELRTAKARLDWMVRWEAFKINTGFAGECPFWQPCGGDTDDEPGTPIILNILADNDMLHLAYRMLQEPECPSWLYPVSMGATTIWERWNSMLPDGTINPGQMTSFNHYALGSVCAFLHHTVGGLSPASPGWKTALIRPRPGGTVRRASTGFDSPHGPYAVSWVIEGGLLKVDASVPPNAEARVELPALQGFVGSGQHHFEVAWTEDVRWPPAAIQGAQGQAMPDVFIP</sequence>
<dbReference type="EMBL" id="JAGSXJ010000009">
    <property type="protein sequence ID" value="KAH6688472.1"/>
    <property type="molecule type" value="Genomic_DNA"/>
</dbReference>
<feature type="domain" description="Alpha-L-rhamnosidase six-hairpin glycosidase" evidence="6">
    <location>
        <begin position="421"/>
        <end position="789"/>
    </location>
</feature>
<dbReference type="Pfam" id="PF25788">
    <property type="entry name" value="Ig_Rha78A_N"/>
    <property type="match status" value="1"/>
</dbReference>
<dbReference type="InterPro" id="IPR013737">
    <property type="entry name" value="Bac_rhamnosid_N"/>
</dbReference>
<dbReference type="Gene3D" id="2.60.120.260">
    <property type="entry name" value="Galactose-binding domain-like"/>
    <property type="match status" value="2"/>
</dbReference>
<dbReference type="InterPro" id="IPR035398">
    <property type="entry name" value="Bac_rhamnosid_C"/>
</dbReference>
<dbReference type="Proteomes" id="UP000770015">
    <property type="component" value="Unassembled WGS sequence"/>
</dbReference>
<reference evidence="8" key="1">
    <citation type="journal article" date="2021" name="Nat. Commun.">
        <title>Genetic determinants of endophytism in the Arabidopsis root mycobiome.</title>
        <authorList>
            <person name="Mesny F."/>
            <person name="Miyauchi S."/>
            <person name="Thiergart T."/>
            <person name="Pickel B."/>
            <person name="Atanasova L."/>
            <person name="Karlsson M."/>
            <person name="Huettel B."/>
            <person name="Barry K.W."/>
            <person name="Haridas S."/>
            <person name="Chen C."/>
            <person name="Bauer D."/>
            <person name="Andreopoulos W."/>
            <person name="Pangilinan J."/>
            <person name="LaButti K."/>
            <person name="Riley R."/>
            <person name="Lipzen A."/>
            <person name="Clum A."/>
            <person name="Drula E."/>
            <person name="Henrissat B."/>
            <person name="Kohler A."/>
            <person name="Grigoriev I.V."/>
            <person name="Martin F.M."/>
            <person name="Hacquard S."/>
        </authorList>
    </citation>
    <scope>NUCLEOTIDE SEQUENCE</scope>
    <source>
        <strain evidence="8">MPI-SDFR-AT-0117</strain>
    </source>
</reference>
<dbReference type="Gene3D" id="1.50.10.10">
    <property type="match status" value="1"/>
</dbReference>
<dbReference type="GO" id="GO:0030596">
    <property type="term" value="F:alpha-L-rhamnosidase activity"/>
    <property type="evidence" value="ECO:0007669"/>
    <property type="project" value="UniProtKB-EC"/>
</dbReference>
<proteinExistence type="predicted"/>
<organism evidence="8 9">
    <name type="scientific">Plectosphaerella plurivora</name>
    <dbReference type="NCBI Taxonomy" id="936078"/>
    <lineage>
        <taxon>Eukaryota</taxon>
        <taxon>Fungi</taxon>
        <taxon>Dikarya</taxon>
        <taxon>Ascomycota</taxon>
        <taxon>Pezizomycotina</taxon>
        <taxon>Sordariomycetes</taxon>
        <taxon>Hypocreomycetidae</taxon>
        <taxon>Glomerellales</taxon>
        <taxon>Plectosphaerellaceae</taxon>
        <taxon>Plectosphaerella</taxon>
    </lineage>
</organism>
<feature type="domain" description="Alpha-L-rhamnosidase concanavalin-like" evidence="4">
    <location>
        <begin position="322"/>
        <end position="416"/>
    </location>
</feature>
<dbReference type="OrthoDB" id="10036721at2759"/>
<keyword evidence="9" id="KW-1185">Reference proteome</keyword>
<dbReference type="Pfam" id="PF05592">
    <property type="entry name" value="Bac_rhamnosid"/>
    <property type="match status" value="1"/>
</dbReference>
<dbReference type="PANTHER" id="PTHR33307">
    <property type="entry name" value="ALPHA-RHAMNOSIDASE (EUROFUNG)"/>
    <property type="match status" value="1"/>
</dbReference>
<dbReference type="SUPFAM" id="SSF48208">
    <property type="entry name" value="Six-hairpin glycosidases"/>
    <property type="match status" value="1"/>
</dbReference>
<comment type="caution">
    <text evidence="8">The sequence shown here is derived from an EMBL/GenBank/DDBJ whole genome shotgun (WGS) entry which is preliminary data.</text>
</comment>
<evidence type="ECO:0000259" key="7">
    <source>
        <dbReference type="Pfam" id="PF17390"/>
    </source>
</evidence>
<evidence type="ECO:0000256" key="3">
    <source>
        <dbReference type="ARBA" id="ARBA00022801"/>
    </source>
</evidence>
<evidence type="ECO:0000313" key="8">
    <source>
        <dbReference type="EMBL" id="KAH6688472.1"/>
    </source>
</evidence>
<evidence type="ECO:0000259" key="5">
    <source>
        <dbReference type="Pfam" id="PF08531"/>
    </source>
</evidence>
<dbReference type="InterPro" id="IPR008902">
    <property type="entry name" value="Rhamnosid_concanavalin"/>
</dbReference>
<dbReference type="InterPro" id="IPR016007">
    <property type="entry name" value="Alpha_rhamnosid"/>
</dbReference>
<dbReference type="GO" id="GO:0005975">
    <property type="term" value="P:carbohydrate metabolic process"/>
    <property type="evidence" value="ECO:0007669"/>
    <property type="project" value="InterPro"/>
</dbReference>
<dbReference type="Gene3D" id="2.60.40.10">
    <property type="entry name" value="Immunoglobulins"/>
    <property type="match status" value="1"/>
</dbReference>
<dbReference type="InterPro" id="IPR012341">
    <property type="entry name" value="6hp_glycosidase-like_sf"/>
</dbReference>
<evidence type="ECO:0000313" key="9">
    <source>
        <dbReference type="Proteomes" id="UP000770015"/>
    </source>
</evidence>
<evidence type="ECO:0000256" key="2">
    <source>
        <dbReference type="ARBA" id="ARBA00012652"/>
    </source>
</evidence>
<dbReference type="InterPro" id="IPR035396">
    <property type="entry name" value="Bac_rhamnosid6H"/>
</dbReference>
<gene>
    <name evidence="8" type="ORF">F5X68DRAFT_168346</name>
</gene>
<evidence type="ECO:0000259" key="4">
    <source>
        <dbReference type="Pfam" id="PF05592"/>
    </source>
</evidence>
<evidence type="ECO:0000259" key="6">
    <source>
        <dbReference type="Pfam" id="PF17389"/>
    </source>
</evidence>
<keyword evidence="3" id="KW-0378">Hydrolase</keyword>
<protein>
    <recommendedName>
        <fullName evidence="2">alpha-L-rhamnosidase</fullName>
        <ecNumber evidence="2">3.2.1.40</ecNumber>
    </recommendedName>
</protein>
<dbReference type="InterPro" id="IPR008928">
    <property type="entry name" value="6-hairpin_glycosidase_sf"/>
</dbReference>
<accession>A0A9P8VEG7</accession>
<feature type="domain" description="Alpha-L-rhamnosidase C-terminal" evidence="7">
    <location>
        <begin position="791"/>
        <end position="865"/>
    </location>
</feature>
<dbReference type="Pfam" id="PF08531">
    <property type="entry name" value="Bac_rhamnosid_N"/>
    <property type="match status" value="1"/>
</dbReference>